<dbReference type="EMBL" id="JAGGJR010000002">
    <property type="protein sequence ID" value="MBP1872364.1"/>
    <property type="molecule type" value="Genomic_DNA"/>
</dbReference>
<evidence type="ECO:0000313" key="1">
    <source>
        <dbReference type="EMBL" id="MBP1872364.1"/>
    </source>
</evidence>
<dbReference type="Proteomes" id="UP000823773">
    <property type="component" value="Unassembled WGS sequence"/>
</dbReference>
<evidence type="ECO:0000313" key="2">
    <source>
        <dbReference type="Proteomes" id="UP000823773"/>
    </source>
</evidence>
<proteinExistence type="predicted"/>
<name>A0ACC5SUF7_ENSAD</name>
<reference evidence="1" key="1">
    <citation type="submission" date="2021-03" db="EMBL/GenBank/DDBJ databases">
        <title>Genomic Encyclopedia of Type Strains, Phase IV (KMG-IV): sequencing the most valuable type-strain genomes for metagenomic binning, comparative biology and taxonomic classification.</title>
        <authorList>
            <person name="Goeker M."/>
        </authorList>
    </citation>
    <scope>NUCLEOTIDE SEQUENCE</scope>
    <source>
        <strain evidence="1">DSM 18131</strain>
    </source>
</reference>
<comment type="caution">
    <text evidence="1">The sequence shown here is derived from an EMBL/GenBank/DDBJ whole genome shotgun (WGS) entry which is preliminary data.</text>
</comment>
<gene>
    <name evidence="1" type="ORF">J2Z19_002076</name>
</gene>
<sequence length="372" mass="42145">MEEFVRDTTISTVRSKLAALLPQPKTRSSFFTAVAPRSIVVFRQGSNPSFSYFLEERLRYYGAHIPVSVRCLDDDITDIEPKGCFIIICRYIGARLLTWIERHAAQLAGVGIFIDDDVSGIMLDIDAPLSYRAKLARLHLWPLRRLNPHLDIVWAPTPTLVELLKTNGTVVRLLAPLPSASDALPLGRSPCARRLVIGYHATGIHYAEHVFLKPIVSEILLRHPNVVFEVSANGRNARVWRDKRFDQSRLRILPTLPWEEFSQRSRDCPVDIALVPLLDKRINRVRADTKRIDVCRMGAAAIFSKSDAYAHNQHPDEILIENDRDAWIAAIELLIVSEERRKIARLATFNAAEQMRSLDPAIPGLLLREVSK</sequence>
<keyword evidence="2" id="KW-1185">Reference proteome</keyword>
<accession>A0ACC5SUF7</accession>
<organism evidence="1 2">
    <name type="scientific">Ensifer adhaerens</name>
    <name type="common">Sinorhizobium morelense</name>
    <dbReference type="NCBI Taxonomy" id="106592"/>
    <lineage>
        <taxon>Bacteria</taxon>
        <taxon>Pseudomonadati</taxon>
        <taxon>Pseudomonadota</taxon>
        <taxon>Alphaproteobacteria</taxon>
        <taxon>Hyphomicrobiales</taxon>
        <taxon>Rhizobiaceae</taxon>
        <taxon>Sinorhizobium/Ensifer group</taxon>
        <taxon>Ensifer</taxon>
    </lineage>
</organism>
<protein>
    <submittedName>
        <fullName evidence="1">Uncharacterized protein</fullName>
    </submittedName>
</protein>